<feature type="transmembrane region" description="Helical" evidence="9">
    <location>
        <begin position="102"/>
        <end position="123"/>
    </location>
</feature>
<feature type="transmembrane region" description="Helical" evidence="9">
    <location>
        <begin position="50"/>
        <end position="70"/>
    </location>
</feature>
<dbReference type="GO" id="GO:0005886">
    <property type="term" value="C:plasma membrane"/>
    <property type="evidence" value="ECO:0007669"/>
    <property type="project" value="UniProtKB-SubCell"/>
</dbReference>
<accession>A0A7G5XJW9</accession>
<feature type="transmembrane region" description="Helical" evidence="9">
    <location>
        <begin position="12"/>
        <end position="38"/>
    </location>
</feature>
<dbReference type="EC" id="2.3.1.269" evidence="9"/>
<comment type="function">
    <text evidence="9">Catalyzes the phospholipid dependent N-acylation of the N-terminal cysteine of apolipoprotein, the last step in lipoprotein maturation.</text>
</comment>
<dbReference type="PANTHER" id="PTHR38686">
    <property type="entry name" value="APOLIPOPROTEIN N-ACYLTRANSFERASE"/>
    <property type="match status" value="1"/>
</dbReference>
<evidence type="ECO:0000256" key="8">
    <source>
        <dbReference type="ARBA" id="ARBA00023315"/>
    </source>
</evidence>
<comment type="pathway">
    <text evidence="9">Protein modification; lipoprotein biosynthesis (N-acyl transfer).</text>
</comment>
<keyword evidence="8 9" id="KW-0012">Acyltransferase</keyword>
<dbReference type="InterPro" id="IPR004563">
    <property type="entry name" value="Apolipo_AcylTrfase"/>
</dbReference>
<dbReference type="InterPro" id="IPR036526">
    <property type="entry name" value="C-N_Hydrolase_sf"/>
</dbReference>
<feature type="domain" description="CN hydrolase" evidence="10">
    <location>
        <begin position="235"/>
        <end position="516"/>
    </location>
</feature>
<evidence type="ECO:0000256" key="4">
    <source>
        <dbReference type="ARBA" id="ARBA00022679"/>
    </source>
</evidence>
<dbReference type="AlphaFoldDB" id="A0A7G5XJW9"/>
<dbReference type="NCBIfam" id="TIGR00546">
    <property type="entry name" value="lnt"/>
    <property type="match status" value="1"/>
</dbReference>
<keyword evidence="4 9" id="KW-0808">Transferase</keyword>
<reference evidence="12" key="1">
    <citation type="submission" date="2020-08" db="EMBL/GenBank/DDBJ databases">
        <title>Lacibacter sp. S13-6-6 genome sequencing.</title>
        <authorList>
            <person name="Jin L."/>
        </authorList>
    </citation>
    <scope>NUCLEOTIDE SEQUENCE [LARGE SCALE GENOMIC DNA]</scope>
    <source>
        <strain evidence="12">S13-6-6</strain>
    </source>
</reference>
<keyword evidence="7 9" id="KW-0472">Membrane</keyword>
<dbReference type="GO" id="GO:0016410">
    <property type="term" value="F:N-acyltransferase activity"/>
    <property type="evidence" value="ECO:0007669"/>
    <property type="project" value="UniProtKB-UniRule"/>
</dbReference>
<dbReference type="Pfam" id="PF20154">
    <property type="entry name" value="LNT_N"/>
    <property type="match status" value="1"/>
</dbReference>
<organism evidence="11 12">
    <name type="scientific">Lacibacter sediminis</name>
    <dbReference type="NCBI Taxonomy" id="2760713"/>
    <lineage>
        <taxon>Bacteria</taxon>
        <taxon>Pseudomonadati</taxon>
        <taxon>Bacteroidota</taxon>
        <taxon>Chitinophagia</taxon>
        <taxon>Chitinophagales</taxon>
        <taxon>Chitinophagaceae</taxon>
        <taxon>Lacibacter</taxon>
    </lineage>
</organism>
<evidence type="ECO:0000256" key="7">
    <source>
        <dbReference type="ARBA" id="ARBA00023136"/>
    </source>
</evidence>
<feature type="transmembrane region" description="Helical" evidence="9">
    <location>
        <begin position="514"/>
        <end position="535"/>
    </location>
</feature>
<evidence type="ECO:0000256" key="9">
    <source>
        <dbReference type="HAMAP-Rule" id="MF_01148"/>
    </source>
</evidence>
<dbReference type="GO" id="GO:0042158">
    <property type="term" value="P:lipoprotein biosynthetic process"/>
    <property type="evidence" value="ECO:0007669"/>
    <property type="project" value="UniProtKB-UniRule"/>
</dbReference>
<dbReference type="HAMAP" id="MF_01148">
    <property type="entry name" value="Lnt"/>
    <property type="match status" value="1"/>
</dbReference>
<evidence type="ECO:0000313" key="12">
    <source>
        <dbReference type="Proteomes" id="UP000515344"/>
    </source>
</evidence>
<dbReference type="EMBL" id="CP060007">
    <property type="protein sequence ID" value="QNA45772.1"/>
    <property type="molecule type" value="Genomic_DNA"/>
</dbReference>
<keyword evidence="6 9" id="KW-1133">Transmembrane helix</keyword>
<feature type="transmembrane region" description="Helical" evidence="9">
    <location>
        <begin position="76"/>
        <end position="95"/>
    </location>
</feature>
<evidence type="ECO:0000256" key="2">
    <source>
        <dbReference type="ARBA" id="ARBA00010065"/>
    </source>
</evidence>
<dbReference type="KEGG" id="lacs:H4075_06130"/>
<dbReference type="Pfam" id="PF00795">
    <property type="entry name" value="CN_hydrolase"/>
    <property type="match status" value="1"/>
</dbReference>
<name>A0A7G5XJW9_9BACT</name>
<keyword evidence="12" id="KW-1185">Reference proteome</keyword>
<feature type="transmembrane region" description="Helical" evidence="9">
    <location>
        <begin position="194"/>
        <end position="211"/>
    </location>
</feature>
<dbReference type="CDD" id="cd07571">
    <property type="entry name" value="ALP_N-acyl_transferase"/>
    <property type="match status" value="1"/>
</dbReference>
<feature type="transmembrane region" description="Helical" evidence="9">
    <location>
        <begin position="157"/>
        <end position="173"/>
    </location>
</feature>
<evidence type="ECO:0000256" key="1">
    <source>
        <dbReference type="ARBA" id="ARBA00004651"/>
    </source>
</evidence>
<dbReference type="RefSeq" id="WP_182805118.1">
    <property type="nucleotide sequence ID" value="NZ_CP060007.1"/>
</dbReference>
<evidence type="ECO:0000256" key="3">
    <source>
        <dbReference type="ARBA" id="ARBA00022475"/>
    </source>
</evidence>
<dbReference type="Gene3D" id="3.60.110.10">
    <property type="entry name" value="Carbon-nitrogen hydrolase"/>
    <property type="match status" value="1"/>
</dbReference>
<keyword evidence="5 9" id="KW-0812">Transmembrane</keyword>
<dbReference type="UniPathway" id="UPA00666"/>
<sequence>MKKFQPILLSLLSGLLFFLAWPMVNITVAIFIAFIPLFIIEQKNYSGIKFFGLMYLALFTWNISTTWWIWNADMLGAWLAIIVNSLLMCIPLMGFRFMNKRFGSLIGYTSFVLFWMSFEYLHLQDWGLSWPWLTLGNVFAGRTNWIQWYEYTGTSGGTLWVLLVNVLLFRLLFGVRDMSHEVRGKKYEIRMSSLLLISALLALPIILSLLINSNRSASHPTSVITNQTSSNIVIVQPNIDPYEKLSTGTFEAQLQQLIRLSEQQIDSNTTLLVWPETALYAPNGFDETSLQQNFFLNPLFAFLKRHPKINLFTGIESYRVFSERISNDARPIDGTSNFYEVYNGSVLFDSTGPKQFYHKSMLVPGVETLPGFLKFLAPVFEEFGGTAGGYAKQEERTPINTTNGYTIAPAICYESIYGEYMSRYVRSGANIIAVITNDGWWGNTPGYKHHMLYGKLRAIETRKWVLRSANTGISCFIDPMGEIFQPQPWWVAASTKMHIPVNNQQTFFVRYGDLLSKLALILTGILILFAIYQTITGKQKKKM</sequence>
<protein>
    <recommendedName>
        <fullName evidence="9">Apolipoprotein N-acyltransferase</fullName>
        <shortName evidence="9">ALP N-acyltransferase</shortName>
        <ecNumber evidence="9">2.3.1.269</ecNumber>
    </recommendedName>
</protein>
<comment type="subcellular location">
    <subcellularLocation>
        <location evidence="1 9">Cell membrane</location>
        <topology evidence="1 9">Multi-pass membrane protein</topology>
    </subcellularLocation>
</comment>
<dbReference type="InterPro" id="IPR045378">
    <property type="entry name" value="LNT_N"/>
</dbReference>
<dbReference type="PANTHER" id="PTHR38686:SF1">
    <property type="entry name" value="APOLIPOPROTEIN N-ACYLTRANSFERASE"/>
    <property type="match status" value="1"/>
</dbReference>
<dbReference type="Proteomes" id="UP000515344">
    <property type="component" value="Chromosome"/>
</dbReference>
<dbReference type="InterPro" id="IPR003010">
    <property type="entry name" value="C-N_Hydrolase"/>
</dbReference>
<dbReference type="PROSITE" id="PS50263">
    <property type="entry name" value="CN_HYDROLASE"/>
    <property type="match status" value="1"/>
</dbReference>
<evidence type="ECO:0000256" key="6">
    <source>
        <dbReference type="ARBA" id="ARBA00022989"/>
    </source>
</evidence>
<comment type="similarity">
    <text evidence="2 9">Belongs to the CN hydrolase family. Apolipoprotein N-acyltransferase subfamily.</text>
</comment>
<dbReference type="SUPFAM" id="SSF56317">
    <property type="entry name" value="Carbon-nitrogen hydrolase"/>
    <property type="match status" value="1"/>
</dbReference>
<gene>
    <name evidence="9 11" type="primary">lnt</name>
    <name evidence="11" type="ORF">H4075_06130</name>
</gene>
<keyword evidence="3 9" id="KW-1003">Cell membrane</keyword>
<comment type="catalytic activity">
    <reaction evidence="9">
        <text>N-terminal S-1,2-diacyl-sn-glyceryl-L-cysteinyl-[lipoprotein] + a glycerophospholipid = N-acyl-S-1,2-diacyl-sn-glyceryl-L-cysteinyl-[lipoprotein] + a 2-acyl-sn-glycero-3-phospholipid + H(+)</text>
        <dbReference type="Rhea" id="RHEA:48228"/>
        <dbReference type="Rhea" id="RHEA-COMP:14681"/>
        <dbReference type="Rhea" id="RHEA-COMP:14684"/>
        <dbReference type="ChEBI" id="CHEBI:15378"/>
        <dbReference type="ChEBI" id="CHEBI:136912"/>
        <dbReference type="ChEBI" id="CHEBI:140656"/>
        <dbReference type="ChEBI" id="CHEBI:140657"/>
        <dbReference type="ChEBI" id="CHEBI:140660"/>
        <dbReference type="EC" id="2.3.1.269"/>
    </reaction>
</comment>
<evidence type="ECO:0000313" key="11">
    <source>
        <dbReference type="EMBL" id="QNA45772.1"/>
    </source>
</evidence>
<proteinExistence type="inferred from homology"/>
<evidence type="ECO:0000259" key="10">
    <source>
        <dbReference type="PROSITE" id="PS50263"/>
    </source>
</evidence>
<evidence type="ECO:0000256" key="5">
    <source>
        <dbReference type="ARBA" id="ARBA00022692"/>
    </source>
</evidence>